<dbReference type="InterPro" id="IPR023211">
    <property type="entry name" value="DNA_pol_palm_dom_sf"/>
</dbReference>
<dbReference type="InterPro" id="IPR036397">
    <property type="entry name" value="RNaseH_sf"/>
</dbReference>
<dbReference type="PANTHER" id="PTHR10322">
    <property type="entry name" value="DNA POLYMERASE CATALYTIC SUBUNIT"/>
    <property type="match status" value="1"/>
</dbReference>
<evidence type="ECO:0000313" key="11">
    <source>
        <dbReference type="EMBL" id="AAM04324.1"/>
    </source>
</evidence>
<dbReference type="InterPro" id="IPR050240">
    <property type="entry name" value="DNA_pol_type-B"/>
</dbReference>
<dbReference type="InterPro" id="IPR006172">
    <property type="entry name" value="DNA-dir_DNA_pol_B"/>
</dbReference>
<dbReference type="InterPro" id="IPR012337">
    <property type="entry name" value="RNaseH-like_sf"/>
</dbReference>
<dbReference type="InterPro" id="IPR043502">
    <property type="entry name" value="DNA/RNA_pol_sf"/>
</dbReference>
<evidence type="ECO:0000256" key="3">
    <source>
        <dbReference type="ARBA" id="ARBA00022695"/>
    </source>
</evidence>
<protein>
    <recommendedName>
        <fullName evidence="7">DNA polymerase</fullName>
        <ecNumber evidence="7">2.7.7.7</ecNumber>
    </recommendedName>
</protein>
<dbReference type="PRINTS" id="PR00106">
    <property type="entry name" value="DNAPOLB"/>
</dbReference>
<name>Q8TSB3_METAC</name>
<evidence type="ECO:0000256" key="7">
    <source>
        <dbReference type="RuleBase" id="RU000442"/>
    </source>
</evidence>
<dbReference type="PhylomeDB" id="Q8TSB3"/>
<sequence length="937" mass="105601">MPMDFQILDADYEVVNDSGPVIRLFGRGADGKSVCCFVPDFEPYFYLKASGDLHAVARLIKDTFEQVKKVEIVEKFEPVGYQKTKKEMLRVTTRLPKDVPEIRDEILKIRDVLRAEGDWQVYESDILFRNRFLIDRALGGMVWVSAEGKPVDPVRYLGAGSAWRSRCENFACDSAVLASGLKRVENLAIAPLKYLAFDIECLPLDGGMPSPDVSPIIMISFSFEPEYKGHKTLILLAKPAAGMDGDVLSCMDETEMLNKFFEIICEYDPDIVAGYNHQDFDIPYITERVKALVAKGETINSVVGRDGSPIGYRKFGLITRTEMKGRVVVDALPLVRRAFSLKQYTLRAVSKELLSREKLDVPPLEMEEHWNDSGDKFRKFVDYARRDSELALELVLELRLLDKYIALAQVSGSLLQEIVDGGQTSMVETLLLREFGLKDRVILPKPGDELSAERYDMSSDLKGGEVLEPKKGLLENVLILDYKSLYPTIMMAHNLCYTTVVTRDRPDGKTIKPPSGGEFVPPEVFRGIVPSILEDLLNKRGDTKKRMKRTSDENEHRVLDATQLAIKILLNSFYGYSGYARARLYSLTLANAVTSFGRSNILNTRDLINGRIGKIVLRNSAALLLEEAGKLSPQDRIVELSVAYGDTDSVFVHCKAKGDLSLEEVSLVGNRLSEIVSASLPDPMELEFESVAKRALLIAKKRYALWLFEPRNSGWENKIKVKGMETVRRDWCELTSITLNRVLEFVLIEGDVDKAVEHVRKVVSDVRNLDPGKDAGIIEKLVLTRTLTRKADSYKNKQPHLTVAENLKKRTGIMPSIGTRIPFVITAGKGLFVDRAEDPDYVRENNVPIDVDYYVKKQILPPVERILEVFGVKMSSLDFDAKQKGLFDFEVKKPEAKKQEKSSSQKGTNGKILEKAPEEKARYSENGRVEQRSLFDF</sequence>
<dbReference type="AlphaFoldDB" id="Q8TSB3"/>
<dbReference type="Gene3D" id="3.30.420.10">
    <property type="entry name" value="Ribonuclease H-like superfamily/Ribonuclease H"/>
    <property type="match status" value="1"/>
</dbReference>
<dbReference type="PROSITE" id="PS00116">
    <property type="entry name" value="DNA_POLYMERASE_B"/>
    <property type="match status" value="1"/>
</dbReference>
<evidence type="ECO:0000256" key="5">
    <source>
        <dbReference type="ARBA" id="ARBA00023125"/>
    </source>
</evidence>
<dbReference type="GO" id="GO:0000166">
    <property type="term" value="F:nucleotide binding"/>
    <property type="evidence" value="ECO:0007669"/>
    <property type="project" value="InterPro"/>
</dbReference>
<dbReference type="SMART" id="SM00486">
    <property type="entry name" value="POLBc"/>
    <property type="match status" value="1"/>
</dbReference>
<dbReference type="KEGG" id="mac:MA_0885"/>
<dbReference type="Gene3D" id="3.30.342.10">
    <property type="entry name" value="DNA Polymerase, chain B, domain 1"/>
    <property type="match status" value="1"/>
</dbReference>
<feature type="region of interest" description="Disordered" evidence="8">
    <location>
        <begin position="894"/>
        <end position="937"/>
    </location>
</feature>
<dbReference type="EC" id="2.7.7.7" evidence="7"/>
<proteinExistence type="inferred from homology"/>
<dbReference type="SUPFAM" id="SSF53098">
    <property type="entry name" value="Ribonuclease H-like"/>
    <property type="match status" value="1"/>
</dbReference>
<feature type="compositionally biased region" description="Basic and acidic residues" evidence="8">
    <location>
        <begin position="894"/>
        <end position="903"/>
    </location>
</feature>
<organism evidence="11 12">
    <name type="scientific">Methanosarcina acetivorans (strain ATCC 35395 / DSM 2834 / JCM 12185 / C2A)</name>
    <dbReference type="NCBI Taxonomy" id="188937"/>
    <lineage>
        <taxon>Archaea</taxon>
        <taxon>Methanobacteriati</taxon>
        <taxon>Methanobacteriota</taxon>
        <taxon>Stenosarchaea group</taxon>
        <taxon>Methanomicrobia</taxon>
        <taxon>Methanosarcinales</taxon>
        <taxon>Methanosarcinaceae</taxon>
        <taxon>Methanosarcina</taxon>
    </lineage>
</organism>
<evidence type="ECO:0000259" key="9">
    <source>
        <dbReference type="Pfam" id="PF00136"/>
    </source>
</evidence>
<dbReference type="STRING" id="188937.MA_0885"/>
<feature type="domain" description="DNA-directed DNA polymerase family B multifunctional" evidence="9">
    <location>
        <begin position="417"/>
        <end position="868"/>
    </location>
</feature>
<dbReference type="SUPFAM" id="SSF56672">
    <property type="entry name" value="DNA/RNA polymerases"/>
    <property type="match status" value="1"/>
</dbReference>
<dbReference type="CDD" id="cd05160">
    <property type="entry name" value="DEDDy_DNA_polB_exo"/>
    <property type="match status" value="1"/>
</dbReference>
<dbReference type="Gene3D" id="1.10.287.690">
    <property type="entry name" value="Helix hairpin bin"/>
    <property type="match status" value="1"/>
</dbReference>
<evidence type="ECO:0000256" key="6">
    <source>
        <dbReference type="ARBA" id="ARBA00049244"/>
    </source>
</evidence>
<keyword evidence="2 7" id="KW-0808">Transferase</keyword>
<dbReference type="PANTHER" id="PTHR10322:SF23">
    <property type="entry name" value="DNA POLYMERASE DELTA CATALYTIC SUBUNIT"/>
    <property type="match status" value="1"/>
</dbReference>
<keyword evidence="5 7" id="KW-0238">DNA-binding</keyword>
<keyword evidence="3 7" id="KW-0548">Nucleotidyltransferase</keyword>
<dbReference type="InParanoid" id="Q8TSB3"/>
<feature type="compositionally biased region" description="Basic and acidic residues" evidence="8">
    <location>
        <begin position="912"/>
        <end position="937"/>
    </location>
</feature>
<evidence type="ECO:0000313" key="12">
    <source>
        <dbReference type="Proteomes" id="UP000002487"/>
    </source>
</evidence>
<evidence type="ECO:0000256" key="8">
    <source>
        <dbReference type="SAM" id="MobiDB-lite"/>
    </source>
</evidence>
<feature type="domain" description="DNA-directed DNA polymerase family B exonuclease" evidence="10">
    <location>
        <begin position="120"/>
        <end position="349"/>
    </location>
</feature>
<dbReference type="Gene3D" id="1.10.132.60">
    <property type="entry name" value="DNA polymerase family B, C-terminal domain"/>
    <property type="match status" value="1"/>
</dbReference>
<reference evidence="11 12" key="1">
    <citation type="journal article" date="2002" name="Genome Res.">
        <title>The genome of Methanosarcina acetivorans reveals extensive metabolic and physiological diversity.</title>
        <authorList>
            <person name="Galagan J.E."/>
            <person name="Nusbaum C."/>
            <person name="Roy A."/>
            <person name="Endrizzi M.G."/>
            <person name="Macdonald P."/>
            <person name="FitzHugh W."/>
            <person name="Calvo S."/>
            <person name="Engels R."/>
            <person name="Smirnov S."/>
            <person name="Atnoor D."/>
            <person name="Brown A."/>
            <person name="Allen N."/>
            <person name="Naylor J."/>
            <person name="Stange-Thomann N."/>
            <person name="DeArellano K."/>
            <person name="Johnson R."/>
            <person name="Linton L."/>
            <person name="McEwan P."/>
            <person name="McKernan K."/>
            <person name="Talamas J."/>
            <person name="Tirrell A."/>
            <person name="Ye W."/>
            <person name="Zimmer A."/>
            <person name="Barber R.D."/>
            <person name="Cann I."/>
            <person name="Graham D.E."/>
            <person name="Grahame D.A."/>
            <person name="Guss A."/>
            <person name="Hedderich R."/>
            <person name="Ingram-Smith C."/>
            <person name="Kuettner C.H."/>
            <person name="Krzycki J.A."/>
            <person name="Leigh J.A."/>
            <person name="Li W."/>
            <person name="Liu J."/>
            <person name="Mukhopadhyay B."/>
            <person name="Reeve J.N."/>
            <person name="Smith K."/>
            <person name="Springer T.A."/>
            <person name="Umayam L.A."/>
            <person name="White O."/>
            <person name="White R.H."/>
            <person name="de Macario E.C."/>
            <person name="Ferry J.G."/>
            <person name="Jarrell K.F."/>
            <person name="Jing H."/>
            <person name="Macario A.J.L."/>
            <person name="Paulsen I."/>
            <person name="Pritchett M."/>
            <person name="Sowers K.R."/>
            <person name="Swanson R.V."/>
            <person name="Zinder S.H."/>
            <person name="Lander E."/>
            <person name="Metcalf W.W."/>
            <person name="Birren B."/>
        </authorList>
    </citation>
    <scope>NUCLEOTIDE SEQUENCE [LARGE SCALE GENOMIC DNA]</scope>
    <source>
        <strain evidence="12">ATCC 35395 / DSM 2834 / JCM 12185 / C2A</strain>
    </source>
</reference>
<evidence type="ECO:0000259" key="10">
    <source>
        <dbReference type="Pfam" id="PF03104"/>
    </source>
</evidence>
<evidence type="ECO:0000256" key="2">
    <source>
        <dbReference type="ARBA" id="ARBA00022679"/>
    </source>
</evidence>
<evidence type="ECO:0000256" key="1">
    <source>
        <dbReference type="ARBA" id="ARBA00005755"/>
    </source>
</evidence>
<comment type="catalytic activity">
    <reaction evidence="6 7">
        <text>DNA(n) + a 2'-deoxyribonucleoside 5'-triphosphate = DNA(n+1) + diphosphate</text>
        <dbReference type="Rhea" id="RHEA:22508"/>
        <dbReference type="Rhea" id="RHEA-COMP:17339"/>
        <dbReference type="Rhea" id="RHEA-COMP:17340"/>
        <dbReference type="ChEBI" id="CHEBI:33019"/>
        <dbReference type="ChEBI" id="CHEBI:61560"/>
        <dbReference type="ChEBI" id="CHEBI:173112"/>
        <dbReference type="EC" id="2.7.7.7"/>
    </reaction>
</comment>
<dbReference type="InterPro" id="IPR042087">
    <property type="entry name" value="DNA_pol_B_thumb"/>
</dbReference>
<keyword evidence="12" id="KW-1185">Reference proteome</keyword>
<evidence type="ECO:0000256" key="4">
    <source>
        <dbReference type="ARBA" id="ARBA00022932"/>
    </source>
</evidence>
<dbReference type="EMBL" id="AE010299">
    <property type="protein sequence ID" value="AAM04324.1"/>
    <property type="molecule type" value="Genomic_DNA"/>
</dbReference>
<dbReference type="EnsemblBacteria" id="AAM04324">
    <property type="protein sequence ID" value="AAM04324"/>
    <property type="gene ID" value="MA_0885"/>
</dbReference>
<dbReference type="InterPro" id="IPR017964">
    <property type="entry name" value="DNA-dir_DNA_pol_B_CS"/>
</dbReference>
<keyword evidence="7" id="KW-0235">DNA replication</keyword>
<dbReference type="Pfam" id="PF00136">
    <property type="entry name" value="DNA_pol_B"/>
    <property type="match status" value="1"/>
</dbReference>
<keyword evidence="4 7" id="KW-0239">DNA-directed DNA polymerase</keyword>
<gene>
    <name evidence="11" type="ordered locus">MA_0885</name>
</gene>
<comment type="similarity">
    <text evidence="1 7">Belongs to the DNA polymerase type-B family.</text>
</comment>
<dbReference type="GO" id="GO:0003677">
    <property type="term" value="F:DNA binding"/>
    <property type="evidence" value="ECO:0007669"/>
    <property type="project" value="UniProtKB-KW"/>
</dbReference>
<dbReference type="FunCoup" id="Q8TSB3">
    <property type="interactions" value="144"/>
</dbReference>
<dbReference type="InterPro" id="IPR006133">
    <property type="entry name" value="DNA-dir_DNA_pol_B_exonuc"/>
</dbReference>
<dbReference type="InterPro" id="IPR006134">
    <property type="entry name" value="DNA-dir_DNA_pol_B_multi_dom"/>
</dbReference>
<dbReference type="HOGENOM" id="CLU_000203_2_0_2"/>
<dbReference type="GO" id="GO:0006261">
    <property type="term" value="P:DNA-templated DNA replication"/>
    <property type="evidence" value="ECO:0000318"/>
    <property type="project" value="GO_Central"/>
</dbReference>
<dbReference type="Pfam" id="PF03104">
    <property type="entry name" value="DNA_pol_B_exo1"/>
    <property type="match status" value="1"/>
</dbReference>
<dbReference type="Gene3D" id="3.90.1600.10">
    <property type="entry name" value="Palm domain of DNA polymerase"/>
    <property type="match status" value="1"/>
</dbReference>
<accession>Q8TSB3</accession>
<dbReference type="Proteomes" id="UP000002487">
    <property type="component" value="Chromosome"/>
</dbReference>
<dbReference type="GO" id="GO:0003887">
    <property type="term" value="F:DNA-directed DNA polymerase activity"/>
    <property type="evidence" value="ECO:0000318"/>
    <property type="project" value="GO_Central"/>
</dbReference>